<dbReference type="AlphaFoldDB" id="A0A9X5BDG9"/>
<evidence type="ECO:0000256" key="3">
    <source>
        <dbReference type="ARBA" id="ARBA00023002"/>
    </source>
</evidence>
<comment type="caution">
    <text evidence="5">The sequence shown here is derived from an EMBL/GenBank/DDBJ whole genome shotgun (WGS) entry which is preliminary data.</text>
</comment>
<dbReference type="InterPro" id="IPR023210">
    <property type="entry name" value="NADP_OxRdtase_dom"/>
</dbReference>
<accession>A0A9X5BDG9</accession>
<organism evidence="5 6">
    <name type="scientific">Parablautia muri</name>
    <dbReference type="NCBI Taxonomy" id="2320879"/>
    <lineage>
        <taxon>Bacteria</taxon>
        <taxon>Bacillati</taxon>
        <taxon>Bacillota</taxon>
        <taxon>Clostridia</taxon>
        <taxon>Lachnospirales</taxon>
        <taxon>Lachnospiraceae</taxon>
        <taxon>Parablautia</taxon>
    </lineage>
</organism>
<evidence type="ECO:0000313" key="6">
    <source>
        <dbReference type="Proteomes" id="UP001154420"/>
    </source>
</evidence>
<dbReference type="GO" id="GO:0016616">
    <property type="term" value="F:oxidoreductase activity, acting on the CH-OH group of donors, NAD or NADP as acceptor"/>
    <property type="evidence" value="ECO:0007669"/>
    <property type="project" value="UniProtKB-ARBA"/>
</dbReference>
<dbReference type="Gene3D" id="3.20.20.100">
    <property type="entry name" value="NADP-dependent oxidoreductase domain"/>
    <property type="match status" value="1"/>
</dbReference>
<evidence type="ECO:0000313" key="5">
    <source>
        <dbReference type="EMBL" id="NBJ91743.1"/>
    </source>
</evidence>
<gene>
    <name evidence="5" type="ORF">D5281_03830</name>
</gene>
<evidence type="ECO:0000259" key="4">
    <source>
        <dbReference type="Pfam" id="PF00248"/>
    </source>
</evidence>
<dbReference type="PROSITE" id="PS00798">
    <property type="entry name" value="ALDOKETO_REDUCTASE_1"/>
    <property type="match status" value="1"/>
</dbReference>
<dbReference type="InterPro" id="IPR018170">
    <property type="entry name" value="Aldo/ket_reductase_CS"/>
</dbReference>
<dbReference type="Proteomes" id="UP001154420">
    <property type="component" value="Unassembled WGS sequence"/>
</dbReference>
<evidence type="ECO:0000256" key="2">
    <source>
        <dbReference type="ARBA" id="ARBA00022857"/>
    </source>
</evidence>
<keyword evidence="2" id="KW-0521">NADP</keyword>
<dbReference type="InterPro" id="IPR020471">
    <property type="entry name" value="AKR"/>
</dbReference>
<dbReference type="EMBL" id="QZDT01000003">
    <property type="protein sequence ID" value="NBJ91743.1"/>
    <property type="molecule type" value="Genomic_DNA"/>
</dbReference>
<protein>
    <submittedName>
        <fullName evidence="5">Aldo/keto reductase</fullName>
    </submittedName>
</protein>
<reference evidence="5" key="1">
    <citation type="submission" date="2018-09" db="EMBL/GenBank/DDBJ databases">
        <title>Murine metabolic-syndrome-specific gut microbial biobank.</title>
        <authorList>
            <person name="Liu C."/>
        </authorList>
    </citation>
    <scope>NUCLEOTIDE SEQUENCE</scope>
    <source>
        <strain evidence="5">D42-62</strain>
    </source>
</reference>
<comment type="similarity">
    <text evidence="1">Belongs to the aldo/keto reductase family.</text>
</comment>
<proteinExistence type="inferred from homology"/>
<evidence type="ECO:0000256" key="1">
    <source>
        <dbReference type="ARBA" id="ARBA00007905"/>
    </source>
</evidence>
<dbReference type="InterPro" id="IPR036812">
    <property type="entry name" value="NAD(P)_OxRdtase_dom_sf"/>
</dbReference>
<feature type="domain" description="NADP-dependent oxidoreductase" evidence="4">
    <location>
        <begin position="6"/>
        <end position="176"/>
    </location>
</feature>
<keyword evidence="3" id="KW-0560">Oxidoreductase</keyword>
<dbReference type="Pfam" id="PF00248">
    <property type="entry name" value="Aldo_ket_red"/>
    <property type="match status" value="1"/>
</dbReference>
<keyword evidence="6" id="KW-1185">Reference proteome</keyword>
<dbReference type="PANTHER" id="PTHR43827">
    <property type="entry name" value="2,5-DIKETO-D-GLUCONIC ACID REDUCTASE"/>
    <property type="match status" value="1"/>
</dbReference>
<dbReference type="PRINTS" id="PR00069">
    <property type="entry name" value="ALDKETRDTASE"/>
</dbReference>
<sequence>MHRRRFFSQEEAENSVYWALRDGYRLIDTARIYRNEAGVGRGIQRAVDEGFVTREEIFVTTKMWTDDYDDGAAAVDASLDRLGLDYIDLMILHHSQPENDVEAYQAMEQAVADGKLRTIGLSNYYEPEDFDRLVHATTILPALIQNETHPYHQSMGMKEHIAQYGTVMESWFPLGGRRNT</sequence>
<dbReference type="SUPFAM" id="SSF51430">
    <property type="entry name" value="NAD(P)-linked oxidoreductase"/>
    <property type="match status" value="1"/>
</dbReference>
<dbReference type="PANTHER" id="PTHR43827:SF3">
    <property type="entry name" value="NADP-DEPENDENT OXIDOREDUCTASE DOMAIN-CONTAINING PROTEIN"/>
    <property type="match status" value="1"/>
</dbReference>
<name>A0A9X5BDG9_9FIRM</name>